<evidence type="ECO:0000313" key="2">
    <source>
        <dbReference type="EMBL" id="GIN59752.1"/>
    </source>
</evidence>
<keyword evidence="1" id="KW-0812">Transmembrane</keyword>
<comment type="caution">
    <text evidence="2">The sequence shown here is derived from an EMBL/GenBank/DDBJ whole genome shotgun (WGS) entry which is preliminary data.</text>
</comment>
<reference evidence="2 3" key="1">
    <citation type="submission" date="2021-03" db="EMBL/GenBank/DDBJ databases">
        <title>Antimicrobial resistance genes in bacteria isolated from Japanese honey, and their potential for conferring macrolide and lincosamide resistance in the American foulbrood pathogen Paenibacillus larvae.</title>
        <authorList>
            <person name="Okamoto M."/>
            <person name="Kumagai M."/>
            <person name="Kanamori H."/>
            <person name="Takamatsu D."/>
        </authorList>
    </citation>
    <scope>NUCLEOTIDE SEQUENCE [LARGE SCALE GENOMIC DNA]</scope>
    <source>
        <strain evidence="2 3">J8TS2</strain>
    </source>
</reference>
<evidence type="ECO:0000313" key="3">
    <source>
        <dbReference type="Proteomes" id="UP000679950"/>
    </source>
</evidence>
<sequence>MTLLESKIPIYFASILAGFAVIGLLFIPNVSGMLGPVAGILMTMSVVLILLFAAAIILKGLFTLFSSFIKQ</sequence>
<proteinExistence type="predicted"/>
<feature type="transmembrane region" description="Helical" evidence="1">
    <location>
        <begin position="37"/>
        <end position="62"/>
    </location>
</feature>
<gene>
    <name evidence="2" type="ORF">J8TS2_40710</name>
</gene>
<name>A0ABQ4KPD7_9BACI</name>
<dbReference type="EMBL" id="BORB01000059">
    <property type="protein sequence ID" value="GIN59752.1"/>
    <property type="molecule type" value="Genomic_DNA"/>
</dbReference>
<keyword evidence="1" id="KW-1133">Transmembrane helix</keyword>
<dbReference type="RefSeq" id="WP_212967461.1">
    <property type="nucleotide sequence ID" value="NZ_BORB01000059.1"/>
</dbReference>
<keyword evidence="1" id="KW-0472">Membrane</keyword>
<accession>A0ABQ4KPD7</accession>
<protein>
    <submittedName>
        <fullName evidence="2">Uncharacterized protein</fullName>
    </submittedName>
</protein>
<organism evidence="2 3">
    <name type="scientific">Lederbergia ruris</name>
    <dbReference type="NCBI Taxonomy" id="217495"/>
    <lineage>
        <taxon>Bacteria</taxon>
        <taxon>Bacillati</taxon>
        <taxon>Bacillota</taxon>
        <taxon>Bacilli</taxon>
        <taxon>Bacillales</taxon>
        <taxon>Bacillaceae</taxon>
        <taxon>Lederbergia</taxon>
    </lineage>
</organism>
<dbReference type="Proteomes" id="UP000679950">
    <property type="component" value="Unassembled WGS sequence"/>
</dbReference>
<evidence type="ECO:0000256" key="1">
    <source>
        <dbReference type="SAM" id="Phobius"/>
    </source>
</evidence>
<keyword evidence="3" id="KW-1185">Reference proteome</keyword>
<feature type="transmembrane region" description="Helical" evidence="1">
    <location>
        <begin position="12"/>
        <end position="31"/>
    </location>
</feature>